<comment type="caution">
    <text evidence="2">The sequence shown here is derived from an EMBL/GenBank/DDBJ whole genome shotgun (WGS) entry which is preliminary data.</text>
</comment>
<evidence type="ECO:0000313" key="2">
    <source>
        <dbReference type="EMBL" id="KAJ8029569.1"/>
    </source>
</evidence>
<evidence type="ECO:0000313" key="3">
    <source>
        <dbReference type="Proteomes" id="UP001152320"/>
    </source>
</evidence>
<feature type="chain" id="PRO_5040387589" evidence="1">
    <location>
        <begin position="23"/>
        <end position="228"/>
    </location>
</feature>
<gene>
    <name evidence="2" type="ORF">HOLleu_29000</name>
</gene>
<feature type="signal peptide" evidence="1">
    <location>
        <begin position="1"/>
        <end position="22"/>
    </location>
</feature>
<sequence>MGALLAARTLVFVLKALKVSLPYKCYTDSTVVLSWIRNNSRKWKAFVANRVSEIHELVDPACWDHCPSESNPADLLTRGASVEKWLAAKFWFEGPEWLQVSEPNLSPVNLISVNQSGEEANSCPPYTLRNQENISFENPFNIERWGTFSKAVRIVAYVLSGKTVSLNSKIGKLTPFLGEDGLIRVKGRLQMSNLPYRERHPIILPKCHLIFLLVHFMHILLKHAGVEN</sequence>
<dbReference type="PANTHER" id="PTHR47331">
    <property type="entry name" value="PHD-TYPE DOMAIN-CONTAINING PROTEIN"/>
    <property type="match status" value="1"/>
</dbReference>
<reference evidence="2" key="1">
    <citation type="submission" date="2021-10" db="EMBL/GenBank/DDBJ databases">
        <title>Tropical sea cucumber genome reveals ecological adaptation and Cuvierian tubules defense mechanism.</title>
        <authorList>
            <person name="Chen T."/>
        </authorList>
    </citation>
    <scope>NUCLEOTIDE SEQUENCE</scope>
    <source>
        <strain evidence="2">Nanhai2018</strain>
        <tissue evidence="2">Muscle</tissue>
    </source>
</reference>
<accession>A0A9Q1BNA1</accession>
<dbReference type="PANTHER" id="PTHR47331:SF2">
    <property type="match status" value="1"/>
</dbReference>
<dbReference type="EMBL" id="JAIZAY010000014">
    <property type="protein sequence ID" value="KAJ8029569.1"/>
    <property type="molecule type" value="Genomic_DNA"/>
</dbReference>
<dbReference type="OrthoDB" id="6434825at2759"/>
<protein>
    <submittedName>
        <fullName evidence="2">Uncharacterized protein</fullName>
    </submittedName>
</protein>
<keyword evidence="3" id="KW-1185">Reference proteome</keyword>
<proteinExistence type="predicted"/>
<name>A0A9Q1BNA1_HOLLE</name>
<keyword evidence="1" id="KW-0732">Signal</keyword>
<dbReference type="AlphaFoldDB" id="A0A9Q1BNA1"/>
<organism evidence="2 3">
    <name type="scientific">Holothuria leucospilota</name>
    <name type="common">Black long sea cucumber</name>
    <name type="synonym">Mertensiothuria leucospilota</name>
    <dbReference type="NCBI Taxonomy" id="206669"/>
    <lineage>
        <taxon>Eukaryota</taxon>
        <taxon>Metazoa</taxon>
        <taxon>Echinodermata</taxon>
        <taxon>Eleutherozoa</taxon>
        <taxon>Echinozoa</taxon>
        <taxon>Holothuroidea</taxon>
        <taxon>Aspidochirotacea</taxon>
        <taxon>Aspidochirotida</taxon>
        <taxon>Holothuriidae</taxon>
        <taxon>Holothuria</taxon>
    </lineage>
</organism>
<dbReference type="Proteomes" id="UP001152320">
    <property type="component" value="Chromosome 14"/>
</dbReference>
<evidence type="ECO:0000256" key="1">
    <source>
        <dbReference type="SAM" id="SignalP"/>
    </source>
</evidence>